<comment type="caution">
    <text evidence="1">The sequence shown here is derived from an EMBL/GenBank/DDBJ whole genome shotgun (WGS) entry which is preliminary data.</text>
</comment>
<sequence length="113" mass="12281">MAKQRKPPPRFIVVARTGSGRWPHPVEVGVHPAGKDSLVSFSIGPHAVNAGGVVPIGNVLLGDELNPMFSEEFEAAELHWLVPLLVRLRGGEDVAEEIRSAYTALHGRRPETM</sequence>
<dbReference type="Proteomes" id="UP001596470">
    <property type="component" value="Unassembled WGS sequence"/>
</dbReference>
<organism evidence="1 2">
    <name type="scientific">Glycomyces mayteni</name>
    <dbReference type="NCBI Taxonomy" id="543887"/>
    <lineage>
        <taxon>Bacteria</taxon>
        <taxon>Bacillati</taxon>
        <taxon>Actinomycetota</taxon>
        <taxon>Actinomycetes</taxon>
        <taxon>Glycomycetales</taxon>
        <taxon>Glycomycetaceae</taxon>
        <taxon>Glycomyces</taxon>
    </lineage>
</organism>
<reference evidence="2" key="1">
    <citation type="journal article" date="2019" name="Int. J. Syst. Evol. Microbiol.">
        <title>The Global Catalogue of Microorganisms (GCM) 10K type strain sequencing project: providing services to taxonomists for standard genome sequencing and annotation.</title>
        <authorList>
            <consortium name="The Broad Institute Genomics Platform"/>
            <consortium name="The Broad Institute Genome Sequencing Center for Infectious Disease"/>
            <person name="Wu L."/>
            <person name="Ma J."/>
        </authorList>
    </citation>
    <scope>NUCLEOTIDE SEQUENCE [LARGE SCALE GENOMIC DNA]</scope>
    <source>
        <strain evidence="2">KACC 12634</strain>
    </source>
</reference>
<evidence type="ECO:0000313" key="2">
    <source>
        <dbReference type="Proteomes" id="UP001596470"/>
    </source>
</evidence>
<dbReference type="EMBL" id="JBHSYS010000002">
    <property type="protein sequence ID" value="MFC6956960.1"/>
    <property type="molecule type" value="Genomic_DNA"/>
</dbReference>
<dbReference type="RefSeq" id="WP_382347742.1">
    <property type="nucleotide sequence ID" value="NZ_JBHMBP010000002.1"/>
</dbReference>
<name>A0ABW2D653_9ACTN</name>
<evidence type="ECO:0000313" key="1">
    <source>
        <dbReference type="EMBL" id="MFC6956960.1"/>
    </source>
</evidence>
<proteinExistence type="predicted"/>
<protein>
    <submittedName>
        <fullName evidence="1">Uncharacterized protein</fullName>
    </submittedName>
</protein>
<keyword evidence="2" id="KW-1185">Reference proteome</keyword>
<accession>A0ABW2D653</accession>
<gene>
    <name evidence="1" type="ORF">ACFQS3_07100</name>
</gene>